<protein>
    <submittedName>
        <fullName evidence="2">M23 family metallopeptidase</fullName>
    </submittedName>
</protein>
<dbReference type="PANTHER" id="PTHR21666:SF268">
    <property type="entry name" value="PEPTIDASE M23 DOMAIN-CONTAINING PROTEIN"/>
    <property type="match status" value="1"/>
</dbReference>
<name>A0ABS5WCJ6_9FLAO</name>
<feature type="domain" description="M23ase beta-sheet core" evidence="1">
    <location>
        <begin position="26"/>
        <end position="113"/>
    </location>
</feature>
<dbReference type="SUPFAM" id="SSF51261">
    <property type="entry name" value="Duplicated hybrid motif"/>
    <property type="match status" value="1"/>
</dbReference>
<evidence type="ECO:0000259" key="1">
    <source>
        <dbReference type="Pfam" id="PF01551"/>
    </source>
</evidence>
<sequence length="146" mass="16297">MPVKGATKSDYNSKSFWFFPWGKSVTHKGVDIFAKKGTEINSSTSGVVLYSGEISMGGKFVLILGPKWRLHYYAHLNKLKTTSLSLANTNTTIGTVGTSGNAAGKSPHLHYSILTIIPYVWKIDTDRQGWKKMFYLNPIEFFKADN</sequence>
<accession>A0ABS5WCJ6</accession>
<evidence type="ECO:0000313" key="2">
    <source>
        <dbReference type="EMBL" id="MBT2161124.1"/>
    </source>
</evidence>
<dbReference type="Gene3D" id="2.70.70.10">
    <property type="entry name" value="Glucose Permease (Domain IIA)"/>
    <property type="match status" value="1"/>
</dbReference>
<keyword evidence="3" id="KW-1185">Reference proteome</keyword>
<dbReference type="CDD" id="cd12797">
    <property type="entry name" value="M23_peptidase"/>
    <property type="match status" value="1"/>
</dbReference>
<reference evidence="3" key="1">
    <citation type="submission" date="2023-07" db="EMBL/GenBank/DDBJ databases">
        <title>Zobellia barbeyronii sp. nov., a new marine flavobacterium, isolated from green and red algae.</title>
        <authorList>
            <person name="Nedashkovskaya O.I."/>
            <person name="Otstavnykh N."/>
            <person name="Zhukova N."/>
            <person name="Guzev K."/>
            <person name="Chausova V."/>
            <person name="Tekutyeva L."/>
            <person name="Mikhailov V."/>
            <person name="Isaeva M."/>
        </authorList>
    </citation>
    <scope>NUCLEOTIDE SEQUENCE [LARGE SCALE GENOMIC DNA]</scope>
    <source>
        <strain evidence="3">KMM 6746</strain>
    </source>
</reference>
<dbReference type="EMBL" id="JACATN010000002">
    <property type="protein sequence ID" value="MBT2161124.1"/>
    <property type="molecule type" value="Genomic_DNA"/>
</dbReference>
<dbReference type="Pfam" id="PF01551">
    <property type="entry name" value="Peptidase_M23"/>
    <property type="match status" value="1"/>
</dbReference>
<dbReference type="Proteomes" id="UP000740413">
    <property type="component" value="Unassembled WGS sequence"/>
</dbReference>
<proteinExistence type="predicted"/>
<organism evidence="2 3">
    <name type="scientific">Zobellia barbeyronii</name>
    <dbReference type="NCBI Taxonomy" id="2748009"/>
    <lineage>
        <taxon>Bacteria</taxon>
        <taxon>Pseudomonadati</taxon>
        <taxon>Bacteroidota</taxon>
        <taxon>Flavobacteriia</taxon>
        <taxon>Flavobacteriales</taxon>
        <taxon>Flavobacteriaceae</taxon>
        <taxon>Zobellia</taxon>
    </lineage>
</organism>
<gene>
    <name evidence="2" type="ORF">HW347_07590</name>
</gene>
<dbReference type="InterPro" id="IPR050570">
    <property type="entry name" value="Cell_wall_metabolism_enzyme"/>
</dbReference>
<dbReference type="InterPro" id="IPR011055">
    <property type="entry name" value="Dup_hybrid_motif"/>
</dbReference>
<evidence type="ECO:0000313" key="3">
    <source>
        <dbReference type="Proteomes" id="UP000740413"/>
    </source>
</evidence>
<dbReference type="PANTHER" id="PTHR21666">
    <property type="entry name" value="PEPTIDASE-RELATED"/>
    <property type="match status" value="1"/>
</dbReference>
<dbReference type="InterPro" id="IPR016047">
    <property type="entry name" value="M23ase_b-sheet_dom"/>
</dbReference>
<comment type="caution">
    <text evidence="2">The sequence shown here is derived from an EMBL/GenBank/DDBJ whole genome shotgun (WGS) entry which is preliminary data.</text>
</comment>